<organism evidence="14 15">
    <name type="scientific">Botryobasidium botryosum (strain FD-172 SS1)</name>
    <dbReference type="NCBI Taxonomy" id="930990"/>
    <lineage>
        <taxon>Eukaryota</taxon>
        <taxon>Fungi</taxon>
        <taxon>Dikarya</taxon>
        <taxon>Basidiomycota</taxon>
        <taxon>Agaricomycotina</taxon>
        <taxon>Agaricomycetes</taxon>
        <taxon>Cantharellales</taxon>
        <taxon>Botryobasidiaceae</taxon>
        <taxon>Botryobasidium</taxon>
    </lineage>
</organism>
<evidence type="ECO:0000256" key="9">
    <source>
        <dbReference type="ARBA" id="ARBA00023136"/>
    </source>
</evidence>
<dbReference type="GO" id="GO:0000293">
    <property type="term" value="F:ferric-chelate reductase activity"/>
    <property type="evidence" value="ECO:0007669"/>
    <property type="project" value="UniProtKB-ARBA"/>
</dbReference>
<keyword evidence="9 12" id="KW-0472">Membrane</keyword>
<evidence type="ECO:0000256" key="10">
    <source>
        <dbReference type="ARBA" id="ARBA00023180"/>
    </source>
</evidence>
<evidence type="ECO:0000313" key="14">
    <source>
        <dbReference type="EMBL" id="KDQ18800.1"/>
    </source>
</evidence>
<feature type="transmembrane region" description="Helical" evidence="12">
    <location>
        <begin position="35"/>
        <end position="59"/>
    </location>
</feature>
<dbReference type="HOGENOM" id="CLU_010365_6_1_1"/>
<dbReference type="InterPro" id="IPR051410">
    <property type="entry name" value="Ferric/Cupric_Reductase"/>
</dbReference>
<comment type="subcellular location">
    <subcellularLocation>
        <location evidence="1">Membrane</location>
        <topology evidence="1">Multi-pass membrane protein</topology>
    </subcellularLocation>
</comment>
<feature type="region of interest" description="Disordered" evidence="11">
    <location>
        <begin position="521"/>
        <end position="554"/>
    </location>
</feature>
<dbReference type="Pfam" id="PF08030">
    <property type="entry name" value="NAD_binding_6"/>
    <property type="match status" value="1"/>
</dbReference>
<dbReference type="InterPro" id="IPR017927">
    <property type="entry name" value="FAD-bd_FR_type"/>
</dbReference>
<evidence type="ECO:0000256" key="12">
    <source>
        <dbReference type="SAM" id="Phobius"/>
    </source>
</evidence>
<keyword evidence="8" id="KW-0406">Ion transport</keyword>
<dbReference type="InParanoid" id="A0A067MVT1"/>
<dbReference type="Pfam" id="PF01794">
    <property type="entry name" value="Ferric_reduct"/>
    <property type="match status" value="1"/>
</dbReference>
<dbReference type="PROSITE" id="PS51384">
    <property type="entry name" value="FAD_FR"/>
    <property type="match status" value="1"/>
</dbReference>
<sequence>MPSPPPTPTTASSSYLSSPDRVHRLWQQTEYPKEVWWLVSAVIGVLALIHFSTSVLDWIHIRRLSQSKNTAVLVEKQGAEPVLAAQSGKIALRRLPLSVVSALRIIAFRWSPPFAAFHHLCVSEMTFVVGYTAALLTWCFVDSPDLNPQWWANRAGQLATSQIPLIVGLAGKNNVISFLTGVGPEKLNVLHRASARATLVLVWVHAFSWWKLGLEHFLQESWLHWGMTGMAAFTLATLLSFRPVRNLAYEVFLISHIILVFLFMLAACLHWPKLNYRVWPGFLLWGLDRFCRLIHLVVLNRLWLSVLPKKKSDASNVKLEQLSDDTLLLTLYRRASWKAGQHFYLMLPSISSIPFESHPFTAASIPYAFEGASEAARIRSGVGNREHELVFIIRARDGFTRRLLQHATMEGASSVPLCAYVDGPYGCPPSLALYDMCILIAGGSGVTYTLSLLLDLVRRAQEGITSVREIVFIWAIKDAAHTDWILDTLNTAIAHAPSSLKIDIRIFVTATKKEDAYDIPSFPYSAHTPESPDKRSGAPSPTASTDEISSPLPARLGTGKVKLVLGRGRPDLEQILKEQITSADGSVSVSVSGPASLASSVRSALSHDLAGPAAVLQGGATVTLHVESFGW</sequence>
<feature type="domain" description="FAD-binding FR-type" evidence="13">
    <location>
        <begin position="309"/>
        <end position="431"/>
    </location>
</feature>
<evidence type="ECO:0000256" key="7">
    <source>
        <dbReference type="ARBA" id="ARBA00023002"/>
    </source>
</evidence>
<dbReference type="GO" id="GO:0005886">
    <property type="term" value="C:plasma membrane"/>
    <property type="evidence" value="ECO:0007669"/>
    <property type="project" value="TreeGrafter"/>
</dbReference>
<dbReference type="InterPro" id="IPR013112">
    <property type="entry name" value="FAD-bd_8"/>
</dbReference>
<name>A0A067MVT1_BOTB1</name>
<keyword evidence="4 12" id="KW-0812">Transmembrane</keyword>
<feature type="compositionally biased region" description="Polar residues" evidence="11">
    <location>
        <begin position="539"/>
        <end position="548"/>
    </location>
</feature>
<dbReference type="EMBL" id="KL198020">
    <property type="protein sequence ID" value="KDQ18800.1"/>
    <property type="molecule type" value="Genomic_DNA"/>
</dbReference>
<dbReference type="SUPFAM" id="SSF52343">
    <property type="entry name" value="Ferredoxin reductase-like, C-terminal NADP-linked domain"/>
    <property type="match status" value="1"/>
</dbReference>
<feature type="transmembrane region" description="Helical" evidence="12">
    <location>
        <begin position="222"/>
        <end position="239"/>
    </location>
</feature>
<evidence type="ECO:0000256" key="11">
    <source>
        <dbReference type="SAM" id="MobiDB-lite"/>
    </source>
</evidence>
<keyword evidence="5" id="KW-0249">Electron transport</keyword>
<feature type="transmembrane region" description="Helical" evidence="12">
    <location>
        <begin position="251"/>
        <end position="272"/>
    </location>
</feature>
<keyword evidence="6 12" id="KW-1133">Transmembrane helix</keyword>
<dbReference type="OrthoDB" id="4494341at2759"/>
<evidence type="ECO:0000256" key="6">
    <source>
        <dbReference type="ARBA" id="ARBA00022989"/>
    </source>
</evidence>
<dbReference type="Gene3D" id="3.40.50.80">
    <property type="entry name" value="Nucleotide-binding domain of ferredoxin-NADP reductase (FNR) module"/>
    <property type="match status" value="1"/>
</dbReference>
<dbReference type="Proteomes" id="UP000027195">
    <property type="component" value="Unassembled WGS sequence"/>
</dbReference>
<keyword evidence="10" id="KW-0325">Glycoprotein</keyword>
<comment type="similarity">
    <text evidence="2">Belongs to the ferric reductase (FRE) family.</text>
</comment>
<protein>
    <recommendedName>
        <fullName evidence="13">FAD-binding FR-type domain-containing protein</fullName>
    </recommendedName>
</protein>
<dbReference type="GO" id="GO:0015677">
    <property type="term" value="P:copper ion import"/>
    <property type="evidence" value="ECO:0007669"/>
    <property type="project" value="TreeGrafter"/>
</dbReference>
<dbReference type="AlphaFoldDB" id="A0A067MVT1"/>
<dbReference type="CDD" id="cd06186">
    <property type="entry name" value="NOX_Duox_like_FAD_NADP"/>
    <property type="match status" value="1"/>
</dbReference>
<evidence type="ECO:0000256" key="4">
    <source>
        <dbReference type="ARBA" id="ARBA00022692"/>
    </source>
</evidence>
<dbReference type="SFLD" id="SFLDS00052">
    <property type="entry name" value="Ferric_Reductase_Domain"/>
    <property type="match status" value="1"/>
</dbReference>
<dbReference type="SFLD" id="SFLDG01168">
    <property type="entry name" value="Ferric_reductase_subgroup_(FRE"/>
    <property type="match status" value="1"/>
</dbReference>
<dbReference type="GO" id="GO:0006879">
    <property type="term" value="P:intracellular iron ion homeostasis"/>
    <property type="evidence" value="ECO:0007669"/>
    <property type="project" value="TreeGrafter"/>
</dbReference>
<keyword evidence="3" id="KW-0813">Transport</keyword>
<evidence type="ECO:0000313" key="15">
    <source>
        <dbReference type="Proteomes" id="UP000027195"/>
    </source>
</evidence>
<accession>A0A067MVT1</accession>
<gene>
    <name evidence="14" type="ORF">BOTBODRAFT_170807</name>
</gene>
<dbReference type="InterPro" id="IPR013130">
    <property type="entry name" value="Fe3_Rdtase_TM_dom"/>
</dbReference>
<dbReference type="InterPro" id="IPR013121">
    <property type="entry name" value="Fe_red_NAD-bd_6"/>
</dbReference>
<dbReference type="PANTHER" id="PTHR32361:SF9">
    <property type="entry name" value="FERRIC REDUCTASE TRANSMEMBRANE COMPONENT 3-RELATED"/>
    <property type="match status" value="1"/>
</dbReference>
<evidence type="ECO:0000259" key="13">
    <source>
        <dbReference type="PROSITE" id="PS51384"/>
    </source>
</evidence>
<keyword evidence="7" id="KW-0560">Oxidoreductase</keyword>
<dbReference type="GO" id="GO:0006826">
    <property type="term" value="P:iron ion transport"/>
    <property type="evidence" value="ECO:0007669"/>
    <property type="project" value="TreeGrafter"/>
</dbReference>
<proteinExistence type="inferred from homology"/>
<evidence type="ECO:0000256" key="1">
    <source>
        <dbReference type="ARBA" id="ARBA00004141"/>
    </source>
</evidence>
<dbReference type="Pfam" id="PF08022">
    <property type="entry name" value="FAD_binding_8"/>
    <property type="match status" value="1"/>
</dbReference>
<evidence type="ECO:0000256" key="2">
    <source>
        <dbReference type="ARBA" id="ARBA00006278"/>
    </source>
</evidence>
<dbReference type="STRING" id="930990.A0A067MVT1"/>
<evidence type="ECO:0000256" key="8">
    <source>
        <dbReference type="ARBA" id="ARBA00023065"/>
    </source>
</evidence>
<evidence type="ECO:0000256" key="3">
    <source>
        <dbReference type="ARBA" id="ARBA00022448"/>
    </source>
</evidence>
<evidence type="ECO:0000256" key="5">
    <source>
        <dbReference type="ARBA" id="ARBA00022982"/>
    </source>
</evidence>
<dbReference type="PANTHER" id="PTHR32361">
    <property type="entry name" value="FERRIC/CUPRIC REDUCTASE TRANSMEMBRANE COMPONENT"/>
    <property type="match status" value="1"/>
</dbReference>
<dbReference type="InterPro" id="IPR039261">
    <property type="entry name" value="FNR_nucleotide-bd"/>
</dbReference>
<keyword evidence="15" id="KW-1185">Reference proteome</keyword>
<reference evidence="15" key="1">
    <citation type="journal article" date="2014" name="Proc. Natl. Acad. Sci. U.S.A.">
        <title>Extensive sampling of basidiomycete genomes demonstrates inadequacy of the white-rot/brown-rot paradigm for wood decay fungi.</title>
        <authorList>
            <person name="Riley R."/>
            <person name="Salamov A.A."/>
            <person name="Brown D.W."/>
            <person name="Nagy L.G."/>
            <person name="Floudas D."/>
            <person name="Held B.W."/>
            <person name="Levasseur A."/>
            <person name="Lombard V."/>
            <person name="Morin E."/>
            <person name="Otillar R."/>
            <person name="Lindquist E.A."/>
            <person name="Sun H."/>
            <person name="LaButti K.M."/>
            <person name="Schmutz J."/>
            <person name="Jabbour D."/>
            <person name="Luo H."/>
            <person name="Baker S.E."/>
            <person name="Pisabarro A.G."/>
            <person name="Walton J.D."/>
            <person name="Blanchette R.A."/>
            <person name="Henrissat B."/>
            <person name="Martin F."/>
            <person name="Cullen D."/>
            <person name="Hibbett D.S."/>
            <person name="Grigoriev I.V."/>
        </authorList>
    </citation>
    <scope>NUCLEOTIDE SEQUENCE [LARGE SCALE GENOMIC DNA]</scope>
    <source>
        <strain evidence="15">FD-172 SS1</strain>
    </source>
</reference>